<keyword evidence="2" id="KW-1185">Reference proteome</keyword>
<sequence length="234" mass="24005">MTSPTPSNSFDLASLDMAGTTVDEGGLVYDVLSRVVGDAVGATLPEDLLARWKGTSKHEAIGGLLAAMGADPARVDAVFAEFRERLIEAYRATPPAPVTGVPEALRALRSRGVKVALQTGYSADVAAAILAGLGWTVGAGAEDTVDALITSDLVPASRPAPYLVFRSMEATGVVDVRRVLVAGDTPNDVLAGHNCGAGFVVGVLSGSFGADVLERQPLTHLLPSLASVADLLDA</sequence>
<name>A0A318RQP8_WILLI</name>
<dbReference type="GO" id="GO:0005829">
    <property type="term" value="C:cytosol"/>
    <property type="evidence" value="ECO:0007669"/>
    <property type="project" value="TreeGrafter"/>
</dbReference>
<dbReference type="SUPFAM" id="SSF56784">
    <property type="entry name" value="HAD-like"/>
    <property type="match status" value="1"/>
</dbReference>
<proteinExistence type="predicted"/>
<keyword evidence="1" id="KW-0378">Hydrolase</keyword>
<dbReference type="PANTHER" id="PTHR43434:SF19">
    <property type="entry name" value="PHOSPHONOACETALDEHYDE HYDROLASE"/>
    <property type="match status" value="1"/>
</dbReference>
<dbReference type="SFLD" id="SFLDS00003">
    <property type="entry name" value="Haloacid_Dehalogenase"/>
    <property type="match status" value="1"/>
</dbReference>
<dbReference type="Gene3D" id="1.10.150.240">
    <property type="entry name" value="Putative phosphatase, domain 2"/>
    <property type="match status" value="1"/>
</dbReference>
<dbReference type="RefSeq" id="WP_110469821.1">
    <property type="nucleotide sequence ID" value="NZ_QJSP01000006.1"/>
</dbReference>
<dbReference type="EMBL" id="QJSP01000006">
    <property type="protein sequence ID" value="PYE17606.1"/>
    <property type="molecule type" value="Genomic_DNA"/>
</dbReference>
<dbReference type="Pfam" id="PF00702">
    <property type="entry name" value="Hydrolase"/>
    <property type="match status" value="1"/>
</dbReference>
<dbReference type="InterPro" id="IPR036412">
    <property type="entry name" value="HAD-like_sf"/>
</dbReference>
<protein>
    <submittedName>
        <fullName evidence="1">Phosphonatase-like hydrolase</fullName>
    </submittedName>
</protein>
<comment type="caution">
    <text evidence="1">The sequence shown here is derived from an EMBL/GenBank/DDBJ whole genome shotgun (WGS) entry which is preliminary data.</text>
</comment>
<dbReference type="InterPro" id="IPR022468">
    <property type="entry name" value="PhnX-like"/>
</dbReference>
<dbReference type="InterPro" id="IPR023198">
    <property type="entry name" value="PGP-like_dom2"/>
</dbReference>
<dbReference type="AlphaFoldDB" id="A0A318RQP8"/>
<dbReference type="Proteomes" id="UP000247591">
    <property type="component" value="Unassembled WGS sequence"/>
</dbReference>
<organism evidence="1 2">
    <name type="scientific">Williamsia limnetica</name>
    <dbReference type="NCBI Taxonomy" id="882452"/>
    <lineage>
        <taxon>Bacteria</taxon>
        <taxon>Bacillati</taxon>
        <taxon>Actinomycetota</taxon>
        <taxon>Actinomycetes</taxon>
        <taxon>Mycobacteriales</taxon>
        <taxon>Nocardiaceae</taxon>
        <taxon>Williamsia</taxon>
    </lineage>
</organism>
<accession>A0A318RQP8</accession>
<dbReference type="GO" id="GO:0006281">
    <property type="term" value="P:DNA repair"/>
    <property type="evidence" value="ECO:0007669"/>
    <property type="project" value="TreeGrafter"/>
</dbReference>
<evidence type="ECO:0000313" key="2">
    <source>
        <dbReference type="Proteomes" id="UP000247591"/>
    </source>
</evidence>
<dbReference type="GO" id="GO:0008967">
    <property type="term" value="F:phosphoglycolate phosphatase activity"/>
    <property type="evidence" value="ECO:0007669"/>
    <property type="project" value="TreeGrafter"/>
</dbReference>
<dbReference type="Gene3D" id="3.40.50.1000">
    <property type="entry name" value="HAD superfamily/HAD-like"/>
    <property type="match status" value="1"/>
</dbReference>
<dbReference type="InterPro" id="IPR050155">
    <property type="entry name" value="HAD-like_hydrolase_sf"/>
</dbReference>
<evidence type="ECO:0000313" key="1">
    <source>
        <dbReference type="EMBL" id="PYE17606.1"/>
    </source>
</evidence>
<dbReference type="PANTHER" id="PTHR43434">
    <property type="entry name" value="PHOSPHOGLYCOLATE PHOSPHATASE"/>
    <property type="match status" value="1"/>
</dbReference>
<dbReference type="SFLD" id="SFLDG01129">
    <property type="entry name" value="C1.5:_HAD__Beta-PGM__Phosphata"/>
    <property type="match status" value="1"/>
</dbReference>
<dbReference type="InterPro" id="IPR023214">
    <property type="entry name" value="HAD_sf"/>
</dbReference>
<dbReference type="NCBIfam" id="TIGR03351">
    <property type="entry name" value="PhnX-like"/>
    <property type="match status" value="1"/>
</dbReference>
<reference evidence="1 2" key="1">
    <citation type="submission" date="2018-06" db="EMBL/GenBank/DDBJ databases">
        <title>Genomic Encyclopedia of Type Strains, Phase IV (KMG-IV): sequencing the most valuable type-strain genomes for metagenomic binning, comparative biology and taxonomic classification.</title>
        <authorList>
            <person name="Goeker M."/>
        </authorList>
    </citation>
    <scope>NUCLEOTIDE SEQUENCE [LARGE SCALE GENOMIC DNA]</scope>
    <source>
        <strain evidence="1 2">DSM 45521</strain>
    </source>
</reference>
<gene>
    <name evidence="1" type="ORF">DFR67_106310</name>
</gene>
<dbReference type="OrthoDB" id="5504491at2"/>